<feature type="domain" description="PGG" evidence="8">
    <location>
        <begin position="323"/>
        <end position="434"/>
    </location>
</feature>
<keyword evidence="4 7" id="KW-1133">Transmembrane helix</keyword>
<dbReference type="PANTHER" id="PTHR24186:SF50">
    <property type="entry name" value="ANKYRIN REPEAT-CONTAINING PROTEIN ITN1-LIKE ISOFORM X1"/>
    <property type="match status" value="1"/>
</dbReference>
<dbReference type="AlphaFoldDB" id="A0A0E0QPW0"/>
<dbReference type="InterPro" id="IPR002110">
    <property type="entry name" value="Ankyrin_rpt"/>
</dbReference>
<evidence type="ECO:0000256" key="5">
    <source>
        <dbReference type="ARBA" id="ARBA00023043"/>
    </source>
</evidence>
<organism evidence="9 10">
    <name type="scientific">Oryza rufipogon</name>
    <name type="common">Brownbeard rice</name>
    <name type="synonym">Asian wild rice</name>
    <dbReference type="NCBI Taxonomy" id="4529"/>
    <lineage>
        <taxon>Eukaryota</taxon>
        <taxon>Viridiplantae</taxon>
        <taxon>Streptophyta</taxon>
        <taxon>Embryophyta</taxon>
        <taxon>Tracheophyta</taxon>
        <taxon>Spermatophyta</taxon>
        <taxon>Magnoliopsida</taxon>
        <taxon>Liliopsida</taxon>
        <taxon>Poales</taxon>
        <taxon>Poaceae</taxon>
        <taxon>BOP clade</taxon>
        <taxon>Oryzoideae</taxon>
        <taxon>Oryzeae</taxon>
        <taxon>Oryzinae</taxon>
        <taxon>Oryza</taxon>
    </lineage>
</organism>
<dbReference type="Gene3D" id="1.25.40.20">
    <property type="entry name" value="Ankyrin repeat-containing domain"/>
    <property type="match status" value="1"/>
</dbReference>
<protein>
    <recommendedName>
        <fullName evidence="8">PGG domain-containing protein</fullName>
    </recommendedName>
</protein>
<reference evidence="9" key="2">
    <citation type="submission" date="2015-06" db="UniProtKB">
        <authorList>
            <consortium name="EnsemblPlants"/>
        </authorList>
    </citation>
    <scope>IDENTIFICATION</scope>
</reference>
<reference evidence="10" key="1">
    <citation type="submission" date="2013-06" db="EMBL/GenBank/DDBJ databases">
        <authorList>
            <person name="Zhao Q."/>
        </authorList>
    </citation>
    <scope>NUCLEOTIDE SEQUENCE</scope>
    <source>
        <strain evidence="10">cv. W1943</strain>
    </source>
</reference>
<feature type="transmembrane region" description="Helical" evidence="7">
    <location>
        <begin position="330"/>
        <end position="348"/>
    </location>
</feature>
<keyword evidence="6 7" id="KW-0472">Membrane</keyword>
<evidence type="ECO:0000259" key="8">
    <source>
        <dbReference type="Pfam" id="PF13962"/>
    </source>
</evidence>
<evidence type="ECO:0000256" key="2">
    <source>
        <dbReference type="ARBA" id="ARBA00022692"/>
    </source>
</evidence>
<dbReference type="PANTHER" id="PTHR24186">
    <property type="entry name" value="PROTEIN PHOSPHATASE 1 REGULATORY SUBUNIT"/>
    <property type="match status" value="1"/>
</dbReference>
<evidence type="ECO:0000313" key="10">
    <source>
        <dbReference type="Proteomes" id="UP000008022"/>
    </source>
</evidence>
<proteinExistence type="predicted"/>
<evidence type="ECO:0000313" key="9">
    <source>
        <dbReference type="EnsemblPlants" id="ORUFI09G06500.1"/>
    </source>
</evidence>
<feature type="transmembrane region" description="Helical" evidence="7">
    <location>
        <begin position="505"/>
        <end position="526"/>
    </location>
</feature>
<feature type="transmembrane region" description="Helical" evidence="7">
    <location>
        <begin position="411"/>
        <end position="431"/>
    </location>
</feature>
<dbReference type="SMART" id="SM00248">
    <property type="entry name" value="ANK"/>
    <property type="match status" value="6"/>
</dbReference>
<keyword evidence="10" id="KW-1185">Reference proteome</keyword>
<dbReference type="SUPFAM" id="SSF48403">
    <property type="entry name" value="Ankyrin repeat"/>
    <property type="match status" value="1"/>
</dbReference>
<dbReference type="Pfam" id="PF13962">
    <property type="entry name" value="PGG"/>
    <property type="match status" value="1"/>
</dbReference>
<accession>A0A0E0QPW0</accession>
<dbReference type="GO" id="GO:0005886">
    <property type="term" value="C:plasma membrane"/>
    <property type="evidence" value="ECO:0007669"/>
    <property type="project" value="TreeGrafter"/>
</dbReference>
<dbReference type="STRING" id="4529.A0A0E0QPW0"/>
<feature type="transmembrane region" description="Helical" evidence="7">
    <location>
        <begin position="438"/>
        <end position="459"/>
    </location>
</feature>
<evidence type="ECO:0000256" key="7">
    <source>
        <dbReference type="SAM" id="Phobius"/>
    </source>
</evidence>
<evidence type="ECO:0000256" key="4">
    <source>
        <dbReference type="ARBA" id="ARBA00022989"/>
    </source>
</evidence>
<dbReference type="OMA" id="NGHWETE"/>
<dbReference type="eggNOG" id="KOG0504">
    <property type="taxonomic scope" value="Eukaryota"/>
</dbReference>
<dbReference type="HOGENOM" id="CLU_000134_36_5_1"/>
<keyword evidence="3" id="KW-0677">Repeat</keyword>
<dbReference type="Proteomes" id="UP000008022">
    <property type="component" value="Unassembled WGS sequence"/>
</dbReference>
<dbReference type="InterPro" id="IPR026961">
    <property type="entry name" value="PGG_dom"/>
</dbReference>
<evidence type="ECO:0000256" key="6">
    <source>
        <dbReference type="ARBA" id="ARBA00023136"/>
    </source>
</evidence>
<dbReference type="EnsemblPlants" id="ORUFI09G06500.1">
    <property type="protein sequence ID" value="ORUFI09G06500.1"/>
    <property type="gene ID" value="ORUFI09G06500"/>
</dbReference>
<dbReference type="Pfam" id="PF12796">
    <property type="entry name" value="Ank_2"/>
    <property type="match status" value="1"/>
</dbReference>
<evidence type="ECO:0000256" key="1">
    <source>
        <dbReference type="ARBA" id="ARBA00004141"/>
    </source>
</evidence>
<dbReference type="Gramene" id="ORUFI09G06500.1">
    <property type="protein sequence ID" value="ORUFI09G06500.1"/>
    <property type="gene ID" value="ORUFI09G06500"/>
</dbReference>
<feature type="transmembrane region" description="Helical" evidence="7">
    <location>
        <begin position="368"/>
        <end position="391"/>
    </location>
</feature>
<dbReference type="InterPro" id="IPR036770">
    <property type="entry name" value="Ankyrin_rpt-contain_sf"/>
</dbReference>
<keyword evidence="5" id="KW-0040">ANK repeat</keyword>
<keyword evidence="2 7" id="KW-0812">Transmembrane</keyword>
<comment type="subcellular location">
    <subcellularLocation>
        <location evidence="1">Membrane</location>
        <topology evidence="1">Multi-pass membrane protein</topology>
    </subcellularLocation>
</comment>
<sequence length="532" mass="58965">MARSGGQGLSGENAVKEREIIRKTNGHWETELHRAVRKQLDASEFQRLKQEDSGLARVPDIHDMPPLYLAVSLGYGDVADNLISVFGDALSYDGPDGQNVLHAAALRSKDLTQRILTKKVTLINEVDWSGSTPLHFVASVGVEGTTSLLLGKDKSGIWKADNMGKYPIHIAASVGIMDAIFSLINTDQSCATLRDANGRTLLHIAIENGKCDVVKFICKEPIPIFILNMKDNDGNTALDLAVRRKDQVIFSYLLGNRDVELNHFNLEGFTPLNLASRIKMENPFASPQNPMEHSGAHFSPRRRDKLLIHANSSGKKDTHGKMLVESTESVLVASALIATLTFAAAFTMPGSYKTDKPKEGTPTLGDFFGFKIFLIADIFAFYFAVAATFSLAEYGNRGTVDPLVRCAYARLAVWLFHVALKSIIIAFALGVSVVMWDISLSTTVIVAIVTTIFMIYGNVPVGHDLRLMWLMYHRFGFSRSWSLYPSTSAHLDWTSWRLRSFSATLIWNLVQLCWVYTLIFVVAGIAQVKQKF</sequence>
<evidence type="ECO:0000256" key="3">
    <source>
        <dbReference type="ARBA" id="ARBA00022737"/>
    </source>
</evidence>
<name>A0A0E0QPW0_ORYRU</name>